<dbReference type="GeneID" id="38783575"/>
<organism evidence="2 3">
    <name type="scientific">Sparassis crispa</name>
    <dbReference type="NCBI Taxonomy" id="139825"/>
    <lineage>
        <taxon>Eukaryota</taxon>
        <taxon>Fungi</taxon>
        <taxon>Dikarya</taxon>
        <taxon>Basidiomycota</taxon>
        <taxon>Agaricomycotina</taxon>
        <taxon>Agaricomycetes</taxon>
        <taxon>Polyporales</taxon>
        <taxon>Sparassidaceae</taxon>
        <taxon>Sparassis</taxon>
    </lineage>
</organism>
<protein>
    <submittedName>
        <fullName evidence="2">Uncharacterized protein</fullName>
    </submittedName>
</protein>
<evidence type="ECO:0000313" key="2">
    <source>
        <dbReference type="EMBL" id="GBE86658.1"/>
    </source>
</evidence>
<dbReference type="RefSeq" id="XP_027617571.1">
    <property type="nucleotide sequence ID" value="XM_027761770.1"/>
</dbReference>
<accession>A0A401GWQ3</accession>
<reference evidence="2 3" key="1">
    <citation type="journal article" date="2018" name="Sci. Rep.">
        <title>Genome sequence of the cauliflower mushroom Sparassis crispa (Hanabiratake) and its association with beneficial usage.</title>
        <authorList>
            <person name="Kiyama R."/>
            <person name="Furutani Y."/>
            <person name="Kawaguchi K."/>
            <person name="Nakanishi T."/>
        </authorList>
    </citation>
    <scope>NUCLEOTIDE SEQUENCE [LARGE SCALE GENOMIC DNA]</scope>
</reference>
<sequence>MDEASEERPHARSHRAPSVTLLSLLPPLPATTRVSRATTRCAECLAWQNTSPYPTRPSLSPSPSPSPLPSPSPCSACILQAFSEHPSRAWHGAHRRRSAQRMRNTLPALPLAHASSSKPGSSHPIVVHCTTPRPRNGAGGPGERALTTATERISGQEKRRAEKARRQIQWASKLCWTFCSVLPRDAAPPFALPFTVLVWAMPTRRGGTVPRPVGERFSRVRRANSLSY</sequence>
<evidence type="ECO:0000313" key="3">
    <source>
        <dbReference type="Proteomes" id="UP000287166"/>
    </source>
</evidence>
<feature type="compositionally biased region" description="Pro residues" evidence="1">
    <location>
        <begin position="60"/>
        <end position="71"/>
    </location>
</feature>
<dbReference type="InParanoid" id="A0A401GWQ3"/>
<dbReference type="EMBL" id="BFAD01000009">
    <property type="protein sequence ID" value="GBE86658.1"/>
    <property type="molecule type" value="Genomic_DNA"/>
</dbReference>
<evidence type="ECO:0000256" key="1">
    <source>
        <dbReference type="SAM" id="MobiDB-lite"/>
    </source>
</evidence>
<dbReference type="AlphaFoldDB" id="A0A401GWQ3"/>
<gene>
    <name evidence="2" type="ORF">SCP_0905380</name>
</gene>
<name>A0A401GWQ3_9APHY</name>
<proteinExistence type="predicted"/>
<keyword evidence="3" id="KW-1185">Reference proteome</keyword>
<feature type="region of interest" description="Disordered" evidence="1">
    <location>
        <begin position="131"/>
        <end position="160"/>
    </location>
</feature>
<comment type="caution">
    <text evidence="2">The sequence shown here is derived from an EMBL/GenBank/DDBJ whole genome shotgun (WGS) entry which is preliminary data.</text>
</comment>
<feature type="region of interest" description="Disordered" evidence="1">
    <location>
        <begin position="52"/>
        <end position="71"/>
    </location>
</feature>
<dbReference type="Proteomes" id="UP000287166">
    <property type="component" value="Unassembled WGS sequence"/>
</dbReference>